<dbReference type="FunFam" id="4.10.1100.10:FF:000001">
    <property type="entry name" value="Squamosa promoter-binding-like protein 14"/>
    <property type="match status" value="1"/>
</dbReference>
<evidence type="ECO:0000256" key="7">
    <source>
        <dbReference type="ARBA" id="ARBA00023163"/>
    </source>
</evidence>
<proteinExistence type="predicted"/>
<keyword evidence="5" id="KW-0805">Transcription regulation</keyword>
<dbReference type="GO" id="GO:0008270">
    <property type="term" value="F:zinc ion binding"/>
    <property type="evidence" value="ECO:0007669"/>
    <property type="project" value="UniProtKB-KW"/>
</dbReference>
<keyword evidence="3 9" id="KW-0863">Zinc-finger</keyword>
<dbReference type="EMBL" id="JAAARO010000017">
    <property type="protein sequence ID" value="KAF5732905.1"/>
    <property type="molecule type" value="Genomic_DNA"/>
</dbReference>
<dbReference type="InterPro" id="IPR044817">
    <property type="entry name" value="SBP-like"/>
</dbReference>
<accession>A0A7J7CFZ6</accession>
<dbReference type="Proteomes" id="UP000593562">
    <property type="component" value="Unassembled WGS sequence"/>
</dbReference>
<dbReference type="InParanoid" id="A0A7J7CFZ6"/>
<dbReference type="SUPFAM" id="SSF103612">
    <property type="entry name" value="SBT domain"/>
    <property type="match status" value="1"/>
</dbReference>
<evidence type="ECO:0000259" key="11">
    <source>
        <dbReference type="PROSITE" id="PS51141"/>
    </source>
</evidence>
<dbReference type="InterPro" id="IPR036893">
    <property type="entry name" value="SBP_sf"/>
</dbReference>
<evidence type="ECO:0000256" key="8">
    <source>
        <dbReference type="ARBA" id="ARBA00023242"/>
    </source>
</evidence>
<keyword evidence="8" id="KW-0539">Nucleus</keyword>
<dbReference type="AlphaFoldDB" id="A0A7J7CFZ6"/>
<evidence type="ECO:0000313" key="12">
    <source>
        <dbReference type="EMBL" id="KAF5732905.1"/>
    </source>
</evidence>
<keyword evidence="2" id="KW-0479">Metal-binding</keyword>
<gene>
    <name evidence="12" type="ORF">HS088_TW17G00438</name>
</gene>
<keyword evidence="7" id="KW-0804">Transcription</keyword>
<protein>
    <submittedName>
        <fullName evidence="12">Squamosa promoter-binding-like protein 7 isoform X1</fullName>
    </submittedName>
</protein>
<evidence type="ECO:0000256" key="1">
    <source>
        <dbReference type="ARBA" id="ARBA00004123"/>
    </source>
</evidence>
<evidence type="ECO:0000256" key="2">
    <source>
        <dbReference type="ARBA" id="ARBA00022723"/>
    </source>
</evidence>
<sequence length="353" mass="39918">MENGGNIFLSRDRRQDFNNANTTGGWDILEVSASRFNWSNLYNSADAAAAEAAEDDGSTYQGASTAHALMYHHQQQQQNYSLYGEDGSHLHPDPHLVCLNLGKRNYFEDATVVERHVIDVSSSVGKRVKAEYSNNVGSPTRCQVEGCHVALVNAKEYHKRHKVCEMHSKAPNVVVQGSEQRFCQQCSRFHMVKEFDESKRSCRRRLAGHNERRRKTSNDSLIRNSSQEKYMMSSGRFSYIMSSQAAGRACSLLSSSNSQLDSWDLSSRSSAALRELIAENRAAMLTRQIIFNQNSNPAMDQDLSHFLLQPQHHHHHQQYQLLPAEPYRHLTLDLMQAPNSAFGIFSNAKQQGN</sequence>
<evidence type="ECO:0000256" key="10">
    <source>
        <dbReference type="SAM" id="MobiDB-lite"/>
    </source>
</evidence>
<dbReference type="PROSITE" id="PS51141">
    <property type="entry name" value="ZF_SBP"/>
    <property type="match status" value="1"/>
</dbReference>
<comment type="caution">
    <text evidence="12">The sequence shown here is derived from an EMBL/GenBank/DDBJ whole genome shotgun (WGS) entry which is preliminary data.</text>
</comment>
<dbReference type="GO" id="GO:0005634">
    <property type="term" value="C:nucleus"/>
    <property type="evidence" value="ECO:0007669"/>
    <property type="project" value="UniProtKB-SubCell"/>
</dbReference>
<feature type="domain" description="SBP-type" evidence="11">
    <location>
        <begin position="139"/>
        <end position="216"/>
    </location>
</feature>
<evidence type="ECO:0000313" key="13">
    <source>
        <dbReference type="Proteomes" id="UP000593562"/>
    </source>
</evidence>
<evidence type="ECO:0000256" key="3">
    <source>
        <dbReference type="ARBA" id="ARBA00022771"/>
    </source>
</evidence>
<evidence type="ECO:0000256" key="9">
    <source>
        <dbReference type="PROSITE-ProRule" id="PRU00470"/>
    </source>
</evidence>
<evidence type="ECO:0000256" key="6">
    <source>
        <dbReference type="ARBA" id="ARBA00023125"/>
    </source>
</evidence>
<dbReference type="PANTHER" id="PTHR31251:SF226">
    <property type="entry name" value="SQUAMOSA PROMOTER-BINDING-LIKE PROTEIN 6"/>
    <property type="match status" value="1"/>
</dbReference>
<name>A0A7J7CFZ6_TRIWF</name>
<comment type="subcellular location">
    <subcellularLocation>
        <location evidence="1">Nucleus</location>
    </subcellularLocation>
</comment>
<keyword evidence="13" id="KW-1185">Reference proteome</keyword>
<keyword evidence="6" id="KW-0238">DNA-binding</keyword>
<keyword evidence="4" id="KW-0862">Zinc</keyword>
<dbReference type="GO" id="GO:0003677">
    <property type="term" value="F:DNA binding"/>
    <property type="evidence" value="ECO:0007669"/>
    <property type="project" value="UniProtKB-KW"/>
</dbReference>
<evidence type="ECO:0000256" key="4">
    <source>
        <dbReference type="ARBA" id="ARBA00022833"/>
    </source>
</evidence>
<feature type="region of interest" description="Disordered" evidence="10">
    <location>
        <begin position="207"/>
        <end position="226"/>
    </location>
</feature>
<dbReference type="InterPro" id="IPR004333">
    <property type="entry name" value="SBP_dom"/>
</dbReference>
<dbReference type="Gene3D" id="4.10.1100.10">
    <property type="entry name" value="Transcription factor, SBP-box domain"/>
    <property type="match status" value="1"/>
</dbReference>
<dbReference type="PANTHER" id="PTHR31251">
    <property type="entry name" value="SQUAMOSA PROMOTER-BINDING-LIKE PROTEIN 4"/>
    <property type="match status" value="1"/>
</dbReference>
<reference evidence="12 13" key="1">
    <citation type="journal article" date="2020" name="Nat. Commun.">
        <title>Genome of Tripterygium wilfordii and identification of cytochrome P450 involved in triptolide biosynthesis.</title>
        <authorList>
            <person name="Tu L."/>
            <person name="Su P."/>
            <person name="Zhang Z."/>
            <person name="Gao L."/>
            <person name="Wang J."/>
            <person name="Hu T."/>
            <person name="Zhou J."/>
            <person name="Zhang Y."/>
            <person name="Zhao Y."/>
            <person name="Liu Y."/>
            <person name="Song Y."/>
            <person name="Tong Y."/>
            <person name="Lu Y."/>
            <person name="Yang J."/>
            <person name="Xu C."/>
            <person name="Jia M."/>
            <person name="Peters R.J."/>
            <person name="Huang L."/>
            <person name="Gao W."/>
        </authorList>
    </citation>
    <scope>NUCLEOTIDE SEQUENCE [LARGE SCALE GENOMIC DNA]</scope>
    <source>
        <strain evidence="13">cv. XIE 37</strain>
        <tissue evidence="12">Leaf</tissue>
    </source>
</reference>
<evidence type="ECO:0000256" key="5">
    <source>
        <dbReference type="ARBA" id="ARBA00023015"/>
    </source>
</evidence>
<dbReference type="Pfam" id="PF03110">
    <property type="entry name" value="SBP"/>
    <property type="match status" value="1"/>
</dbReference>
<organism evidence="12 13">
    <name type="scientific">Tripterygium wilfordii</name>
    <name type="common">Thunder God vine</name>
    <dbReference type="NCBI Taxonomy" id="458696"/>
    <lineage>
        <taxon>Eukaryota</taxon>
        <taxon>Viridiplantae</taxon>
        <taxon>Streptophyta</taxon>
        <taxon>Embryophyta</taxon>
        <taxon>Tracheophyta</taxon>
        <taxon>Spermatophyta</taxon>
        <taxon>Magnoliopsida</taxon>
        <taxon>eudicotyledons</taxon>
        <taxon>Gunneridae</taxon>
        <taxon>Pentapetalae</taxon>
        <taxon>rosids</taxon>
        <taxon>fabids</taxon>
        <taxon>Celastrales</taxon>
        <taxon>Celastraceae</taxon>
        <taxon>Tripterygium</taxon>
    </lineage>
</organism>
<dbReference type="OrthoDB" id="514967at2759"/>